<dbReference type="PROSITE" id="PS00806">
    <property type="entry name" value="ALDOLASE_CLASS_II_2"/>
    <property type="match status" value="1"/>
</dbReference>
<proteinExistence type="predicted"/>
<accession>A0ABT3BPY1</accession>
<organism evidence="2 3">
    <name type="scientific">Ureaplasma zalophigenitalium</name>
    <dbReference type="NCBI Taxonomy" id="907723"/>
    <lineage>
        <taxon>Bacteria</taxon>
        <taxon>Bacillati</taxon>
        <taxon>Mycoplasmatota</taxon>
        <taxon>Mycoplasmoidales</taxon>
        <taxon>Mycoplasmoidaceae</taxon>
        <taxon>Ureaplasma</taxon>
    </lineage>
</organism>
<protein>
    <submittedName>
        <fullName evidence="2">Ketose-bisphosphate aldolase</fullName>
    </submittedName>
</protein>
<dbReference type="SUPFAM" id="SSF51569">
    <property type="entry name" value="Aldolase"/>
    <property type="match status" value="1"/>
</dbReference>
<evidence type="ECO:0000256" key="1">
    <source>
        <dbReference type="ARBA" id="ARBA00001947"/>
    </source>
</evidence>
<sequence>MYKHLVNAQAMIAHAKANQYAIPAFNVNNLEWLKTILLTCHQTRTPALLAFSEGAIRYMGGYKCVFHLVNHVAEYLKIDIPVCIHLDHGTYDGCFNAIDAGFTSIMFDGSALPFIENHQKSAEVIAYAEKHNVSVELEVGAIGGVEDDVVSEGELTKPTEAVEMAQLKPNMLACGIGNIHGLYPSNWKGLNFALLQEINNLIQVPLTLHGGSGIPLEQIQQAVALGISKVNINTEVQIAYAQALQTYFYNKDIMANKAYAFRTINNFVCEKMSEQITTLICDLKADKRV</sequence>
<dbReference type="PANTHER" id="PTHR30304:SF0">
    <property type="entry name" value="D-TAGATOSE-1,6-BISPHOSPHATE ALDOLASE SUBUNIT GATY-RELATED"/>
    <property type="match status" value="1"/>
</dbReference>
<comment type="caution">
    <text evidence="2">The sequence shown here is derived from an EMBL/GenBank/DDBJ whole genome shotgun (WGS) entry which is preliminary data.</text>
</comment>
<dbReference type="NCBIfam" id="TIGR00167">
    <property type="entry name" value="cbbA"/>
    <property type="match status" value="1"/>
</dbReference>
<comment type="cofactor">
    <cofactor evidence="1">
        <name>Zn(2+)</name>
        <dbReference type="ChEBI" id="CHEBI:29105"/>
    </cofactor>
</comment>
<dbReference type="Pfam" id="PF01116">
    <property type="entry name" value="F_bP_aldolase"/>
    <property type="match status" value="1"/>
</dbReference>
<dbReference type="InterPro" id="IPR000771">
    <property type="entry name" value="FBA_II"/>
</dbReference>
<dbReference type="InterPro" id="IPR013785">
    <property type="entry name" value="Aldolase_TIM"/>
</dbReference>
<dbReference type="Gene3D" id="3.20.20.70">
    <property type="entry name" value="Aldolase class I"/>
    <property type="match status" value="1"/>
</dbReference>
<dbReference type="EMBL" id="JAOXHJ010000007">
    <property type="protein sequence ID" value="MCV3754310.1"/>
    <property type="molecule type" value="Genomic_DNA"/>
</dbReference>
<dbReference type="InterPro" id="IPR050246">
    <property type="entry name" value="Class_II_FBP_aldolase"/>
</dbReference>
<dbReference type="Proteomes" id="UP001207252">
    <property type="component" value="Unassembled WGS sequence"/>
</dbReference>
<evidence type="ECO:0000313" key="2">
    <source>
        <dbReference type="EMBL" id="MCV3754310.1"/>
    </source>
</evidence>
<keyword evidence="3" id="KW-1185">Reference proteome</keyword>
<evidence type="ECO:0000313" key="3">
    <source>
        <dbReference type="Proteomes" id="UP001207252"/>
    </source>
</evidence>
<dbReference type="CDD" id="cd00947">
    <property type="entry name" value="TBP_aldolase_IIB"/>
    <property type="match status" value="1"/>
</dbReference>
<gene>
    <name evidence="2" type="ORF">OF365_02885</name>
</gene>
<dbReference type="RefSeq" id="WP_263818114.1">
    <property type="nucleotide sequence ID" value="NZ_JAOXHJ010000007.1"/>
</dbReference>
<name>A0ABT3BPY1_9BACT</name>
<dbReference type="PIRSF" id="PIRSF001359">
    <property type="entry name" value="F_bP_aldolase_II"/>
    <property type="match status" value="1"/>
</dbReference>
<dbReference type="PANTHER" id="PTHR30304">
    <property type="entry name" value="D-TAGATOSE-1,6-BISPHOSPHATE ALDOLASE"/>
    <property type="match status" value="1"/>
</dbReference>
<reference evidence="2 3" key="1">
    <citation type="journal article" date="2020" name="Int. J. Syst. Evol. Microbiol.">
        <title>Ureaplasma miroungigenitalium sp. nov. isolated from northern elephant seals (Mirounga angustirostris) and Ureaplasma zalophigenitalium sp. nov. isolated from California sea lions (Zalophus californianus).</title>
        <authorList>
            <person name="Volokhov D.V."/>
            <person name="Gulland F.M."/>
            <person name="Gao Y."/>
            <person name="Chizhikov V.E."/>
        </authorList>
    </citation>
    <scope>NUCLEOTIDE SEQUENCE [LARGE SCALE GENOMIC DNA]</scope>
    <source>
        <strain evidence="2 3">CSL7644-GEN</strain>
    </source>
</reference>